<accession>A0A0R3PG78</accession>
<sequence length="444" mass="51769">MFSTSDPVLVNGCAPIEEQSSQAPEVSATTRLSPMEGRRSDVLGFHDANTPRDARFERKHRDSIKDERIRRLENNQNLYIRAIQLYEQSQKGMEAELKILRKEVEQMKFYYEIEKESQLAAEGTDEKEVTKTDGREKRLGTKGNVVALQGRKLRQTYDQLTHYWVLLSDAESDRARLRREIEELRRNAELEREEYKASRVDWRKHCEKMVEQLRKLLEKEEKRVRILEKESLSSQKNMETLVEGLAERDRTIAENEALLMALQKEKQRFEIERREISNKLEETRKVFKEAMLTMERLCDDVNASSEKAERQWLLEEDFAASEGELFGQFREVVKSVNASSGRFKLLERRLEIYGEIGEQEGSSSDERDLGDKNNARKSKHDVCCGGADFGTSWVEESDENGSNMEGEKEHKDCEYLVNAAREVIFLYLITTFFSKRQSNLCMAE</sequence>
<name>A0A0R3PG78_ANGCS</name>
<feature type="region of interest" description="Disordered" evidence="2">
    <location>
        <begin position="357"/>
        <end position="380"/>
    </location>
</feature>
<keyword evidence="4" id="KW-1185">Reference proteome</keyword>
<reference evidence="3 4" key="2">
    <citation type="submission" date="2018-11" db="EMBL/GenBank/DDBJ databases">
        <authorList>
            <consortium name="Pathogen Informatics"/>
        </authorList>
    </citation>
    <scope>NUCLEOTIDE SEQUENCE [LARGE SCALE GENOMIC DNA]</scope>
    <source>
        <strain evidence="3 4">Costa Rica</strain>
    </source>
</reference>
<dbReference type="EMBL" id="UYYA01000914">
    <property type="protein sequence ID" value="VDM54841.1"/>
    <property type="molecule type" value="Genomic_DNA"/>
</dbReference>
<reference evidence="5" key="1">
    <citation type="submission" date="2017-02" db="UniProtKB">
        <authorList>
            <consortium name="WormBaseParasite"/>
        </authorList>
    </citation>
    <scope>IDENTIFICATION</scope>
</reference>
<evidence type="ECO:0000313" key="3">
    <source>
        <dbReference type="EMBL" id="VDM54841.1"/>
    </source>
</evidence>
<evidence type="ECO:0000313" key="5">
    <source>
        <dbReference type="WBParaSite" id="ACOC_0000325501-mRNA-1"/>
    </source>
</evidence>
<evidence type="ECO:0000313" key="4">
    <source>
        <dbReference type="Proteomes" id="UP000267027"/>
    </source>
</evidence>
<dbReference type="Proteomes" id="UP000267027">
    <property type="component" value="Unassembled WGS sequence"/>
</dbReference>
<feature type="compositionally biased region" description="Polar residues" evidence="2">
    <location>
        <begin position="19"/>
        <end position="32"/>
    </location>
</feature>
<dbReference type="STRING" id="334426.A0A0R3PG78"/>
<feature type="coiled-coil region" evidence="1">
    <location>
        <begin position="167"/>
        <end position="286"/>
    </location>
</feature>
<feature type="region of interest" description="Disordered" evidence="2">
    <location>
        <begin position="19"/>
        <end position="52"/>
    </location>
</feature>
<proteinExistence type="predicted"/>
<keyword evidence="1" id="KW-0175">Coiled coil</keyword>
<evidence type="ECO:0000256" key="1">
    <source>
        <dbReference type="SAM" id="Coils"/>
    </source>
</evidence>
<feature type="compositionally biased region" description="Basic and acidic residues" evidence="2">
    <location>
        <begin position="364"/>
        <end position="374"/>
    </location>
</feature>
<dbReference type="WBParaSite" id="ACOC_0000325501-mRNA-1">
    <property type="protein sequence ID" value="ACOC_0000325501-mRNA-1"/>
    <property type="gene ID" value="ACOC_0000325501"/>
</dbReference>
<evidence type="ECO:0000256" key="2">
    <source>
        <dbReference type="SAM" id="MobiDB-lite"/>
    </source>
</evidence>
<organism evidence="5">
    <name type="scientific">Angiostrongylus costaricensis</name>
    <name type="common">Nematode worm</name>
    <dbReference type="NCBI Taxonomy" id="334426"/>
    <lineage>
        <taxon>Eukaryota</taxon>
        <taxon>Metazoa</taxon>
        <taxon>Ecdysozoa</taxon>
        <taxon>Nematoda</taxon>
        <taxon>Chromadorea</taxon>
        <taxon>Rhabditida</taxon>
        <taxon>Rhabditina</taxon>
        <taxon>Rhabditomorpha</taxon>
        <taxon>Strongyloidea</taxon>
        <taxon>Metastrongylidae</taxon>
        <taxon>Angiostrongylus</taxon>
    </lineage>
</organism>
<protein>
    <submittedName>
        <fullName evidence="5">SWI5-dependent HO expression protein 3</fullName>
    </submittedName>
</protein>
<dbReference type="AlphaFoldDB" id="A0A0R3PG78"/>
<gene>
    <name evidence="3" type="ORF">ACOC_LOCUS3256</name>
</gene>